<organism evidence="1 2">
    <name type="scientific">Apiosordaria backusii</name>
    <dbReference type="NCBI Taxonomy" id="314023"/>
    <lineage>
        <taxon>Eukaryota</taxon>
        <taxon>Fungi</taxon>
        <taxon>Dikarya</taxon>
        <taxon>Ascomycota</taxon>
        <taxon>Pezizomycotina</taxon>
        <taxon>Sordariomycetes</taxon>
        <taxon>Sordariomycetidae</taxon>
        <taxon>Sordariales</taxon>
        <taxon>Lasiosphaeriaceae</taxon>
        <taxon>Apiosordaria</taxon>
    </lineage>
</organism>
<evidence type="ECO:0000313" key="2">
    <source>
        <dbReference type="Proteomes" id="UP001172159"/>
    </source>
</evidence>
<sequence>MAPVYLAVSYPCWKRRCAVLSLNSHETWSGELQSCASQPLATSPTQTLISHFDGSSARKTFLSGQEYDGTKCKEPKRLCPNGIELVDENTIDIEAQSAHFLIKLDGQFWGGTGGENLKGCKSQGYFLIPKGTGKYKNEGGGNWWYGIARYRFDKLCDPTKCLPDCAEEEKKEAQEVRLKLEKEGKSPPALSP</sequence>
<gene>
    <name evidence="1" type="ORF">B0T21DRAFT_344728</name>
</gene>
<protein>
    <submittedName>
        <fullName evidence="1">Uncharacterized protein</fullName>
    </submittedName>
</protein>
<dbReference type="AlphaFoldDB" id="A0AA40K3G8"/>
<evidence type="ECO:0000313" key="1">
    <source>
        <dbReference type="EMBL" id="KAK0744539.1"/>
    </source>
</evidence>
<dbReference type="Proteomes" id="UP001172159">
    <property type="component" value="Unassembled WGS sequence"/>
</dbReference>
<dbReference type="EMBL" id="JAUKTV010000002">
    <property type="protein sequence ID" value="KAK0744539.1"/>
    <property type="molecule type" value="Genomic_DNA"/>
</dbReference>
<keyword evidence="2" id="KW-1185">Reference proteome</keyword>
<proteinExistence type="predicted"/>
<accession>A0AA40K3G8</accession>
<name>A0AA40K3G8_9PEZI</name>
<reference evidence="1" key="1">
    <citation type="submission" date="2023-06" db="EMBL/GenBank/DDBJ databases">
        <title>Genome-scale phylogeny and comparative genomics of the fungal order Sordariales.</title>
        <authorList>
            <consortium name="Lawrence Berkeley National Laboratory"/>
            <person name="Hensen N."/>
            <person name="Bonometti L."/>
            <person name="Westerberg I."/>
            <person name="Brannstrom I.O."/>
            <person name="Guillou S."/>
            <person name="Cros-Aarteil S."/>
            <person name="Calhoun S."/>
            <person name="Haridas S."/>
            <person name="Kuo A."/>
            <person name="Mondo S."/>
            <person name="Pangilinan J."/>
            <person name="Riley R."/>
            <person name="Labutti K."/>
            <person name="Andreopoulos B."/>
            <person name="Lipzen A."/>
            <person name="Chen C."/>
            <person name="Yanf M."/>
            <person name="Daum C."/>
            <person name="Ng V."/>
            <person name="Clum A."/>
            <person name="Steindorff A."/>
            <person name="Ohm R."/>
            <person name="Martin F."/>
            <person name="Silar P."/>
            <person name="Natvig D."/>
            <person name="Lalanne C."/>
            <person name="Gautier V."/>
            <person name="Ament-Velasquez S.L."/>
            <person name="Kruys A."/>
            <person name="Hutchinson M.I."/>
            <person name="Powell A.J."/>
            <person name="Barry K."/>
            <person name="Miller A.N."/>
            <person name="Grigoriev I.V."/>
            <person name="Debuchy R."/>
            <person name="Gladieux P."/>
            <person name="Thoren M.H."/>
            <person name="Johannesson H."/>
        </authorList>
    </citation>
    <scope>NUCLEOTIDE SEQUENCE</scope>
    <source>
        <strain evidence="1">CBS 540.89</strain>
    </source>
</reference>
<comment type="caution">
    <text evidence="1">The sequence shown here is derived from an EMBL/GenBank/DDBJ whole genome shotgun (WGS) entry which is preliminary data.</text>
</comment>